<reference evidence="2" key="2">
    <citation type="submission" date="2020-06" db="EMBL/GenBank/DDBJ databases">
        <authorList>
            <person name="Sheffer M."/>
        </authorList>
    </citation>
    <scope>NUCLEOTIDE SEQUENCE</scope>
</reference>
<dbReference type="Proteomes" id="UP000807504">
    <property type="component" value="Unassembled WGS sequence"/>
</dbReference>
<feature type="region of interest" description="Disordered" evidence="1">
    <location>
        <begin position="1"/>
        <end position="24"/>
    </location>
</feature>
<dbReference type="AlphaFoldDB" id="A0A8T0ENM3"/>
<accession>A0A8T0ENM3</accession>
<feature type="region of interest" description="Disordered" evidence="1">
    <location>
        <begin position="117"/>
        <end position="137"/>
    </location>
</feature>
<keyword evidence="3" id="KW-1185">Reference proteome</keyword>
<evidence type="ECO:0000256" key="1">
    <source>
        <dbReference type="SAM" id="MobiDB-lite"/>
    </source>
</evidence>
<sequence>MPSPTPSSHHNHHTRHRQHHPRNHNSVINQATADTILATTIQSLPRPSPTPSSQPQFSHYPGHRRHHPRNHNSVITQAIADTILATTIQSLPRPSPTHIRTTTLITQAIANTNRNQTSHYPGHRQHQSETTCHALSKPPPTPLPLQNHNSHITYTPANITLITIIHAYSYAPHCPSHQLHLQPMILPKCLGLRQHQPQSTIFIPSHILLLMLLTPQNFQFSTLQTVYDNWSS</sequence>
<feature type="compositionally biased region" description="Basic residues" evidence="1">
    <location>
        <begin position="9"/>
        <end position="23"/>
    </location>
</feature>
<name>A0A8T0ENM3_ARGBR</name>
<evidence type="ECO:0000313" key="3">
    <source>
        <dbReference type="Proteomes" id="UP000807504"/>
    </source>
</evidence>
<feature type="region of interest" description="Disordered" evidence="1">
    <location>
        <begin position="42"/>
        <end position="69"/>
    </location>
</feature>
<protein>
    <submittedName>
        <fullName evidence="2">Uncharacterized protein</fullName>
    </submittedName>
</protein>
<dbReference type="EMBL" id="JABXBU010002072">
    <property type="protein sequence ID" value="KAF8776971.1"/>
    <property type="molecule type" value="Genomic_DNA"/>
</dbReference>
<organism evidence="2 3">
    <name type="scientific">Argiope bruennichi</name>
    <name type="common">Wasp spider</name>
    <name type="synonym">Aranea bruennichi</name>
    <dbReference type="NCBI Taxonomy" id="94029"/>
    <lineage>
        <taxon>Eukaryota</taxon>
        <taxon>Metazoa</taxon>
        <taxon>Ecdysozoa</taxon>
        <taxon>Arthropoda</taxon>
        <taxon>Chelicerata</taxon>
        <taxon>Arachnida</taxon>
        <taxon>Araneae</taxon>
        <taxon>Araneomorphae</taxon>
        <taxon>Entelegynae</taxon>
        <taxon>Araneoidea</taxon>
        <taxon>Araneidae</taxon>
        <taxon>Argiope</taxon>
    </lineage>
</organism>
<reference evidence="2" key="1">
    <citation type="journal article" date="2020" name="bioRxiv">
        <title>Chromosome-level reference genome of the European wasp spider Argiope bruennichi: a resource for studies on range expansion and evolutionary adaptation.</title>
        <authorList>
            <person name="Sheffer M.M."/>
            <person name="Hoppe A."/>
            <person name="Krehenwinkel H."/>
            <person name="Uhl G."/>
            <person name="Kuss A.W."/>
            <person name="Jensen L."/>
            <person name="Jensen C."/>
            <person name="Gillespie R.G."/>
            <person name="Hoff K.J."/>
            <person name="Prost S."/>
        </authorList>
    </citation>
    <scope>NUCLEOTIDE SEQUENCE</scope>
</reference>
<proteinExistence type="predicted"/>
<comment type="caution">
    <text evidence="2">The sequence shown here is derived from an EMBL/GenBank/DDBJ whole genome shotgun (WGS) entry which is preliminary data.</text>
</comment>
<evidence type="ECO:0000313" key="2">
    <source>
        <dbReference type="EMBL" id="KAF8776971.1"/>
    </source>
</evidence>
<gene>
    <name evidence="2" type="ORF">HNY73_013903</name>
</gene>